<dbReference type="InterPro" id="IPR023198">
    <property type="entry name" value="PGP-like_dom2"/>
</dbReference>
<evidence type="ECO:0000313" key="1">
    <source>
        <dbReference type="EMBL" id="MQS38307.1"/>
    </source>
</evidence>
<evidence type="ECO:0000313" key="2">
    <source>
        <dbReference type="Proteomes" id="UP000460558"/>
    </source>
</evidence>
<sequence length="199" mass="21516">MDDTARHFAREAGLPGEAYLRAVAVEPAGRELYARLERGEITQEQWNAAMGVRLGIDGTDLMGRALATLRPEQRVIGAAAAIRAAGVRTAVLSNSMGLLPHNPYAPWRLEERHELVVLSEQHGLRKPEPAIYELTLGLLGLPGTACVFVDDNEENLVPARALGMTTVHATSPTVTLARLRQLLPDIPGMEREAVLDGAS</sequence>
<keyword evidence="1" id="KW-0378">Hydrolase</keyword>
<reference evidence="1 2" key="1">
    <citation type="submission" date="2019-06" db="EMBL/GenBank/DDBJ databases">
        <title>Comparative genomics and metabolomics analyses of clavulanic acid producing Streptomyces species provides insight into specialized metabolism and evolution of beta-lactam biosynthetic gene clusters.</title>
        <authorList>
            <person name="Moore M.A."/>
            <person name="Cruz-Morales P."/>
            <person name="Barona Gomez F."/>
            <person name="Kapil T."/>
        </authorList>
    </citation>
    <scope>NUCLEOTIDE SEQUENCE [LARGE SCALE GENOMIC DNA]</scope>
    <source>
        <strain evidence="1 2">T-272</strain>
    </source>
</reference>
<dbReference type="InterPro" id="IPR006439">
    <property type="entry name" value="HAD-SF_hydro_IA"/>
</dbReference>
<dbReference type="PRINTS" id="PR00413">
    <property type="entry name" value="HADHALOGNASE"/>
</dbReference>
<dbReference type="Proteomes" id="UP000460558">
    <property type="component" value="Unassembled WGS sequence"/>
</dbReference>
<organism evidence="1 2">
    <name type="scientific">Streptomyces katsurahamanus</name>
    <dbReference type="NCBI Taxonomy" id="2577098"/>
    <lineage>
        <taxon>Bacteria</taxon>
        <taxon>Bacillati</taxon>
        <taxon>Actinomycetota</taxon>
        <taxon>Actinomycetes</taxon>
        <taxon>Kitasatosporales</taxon>
        <taxon>Streptomycetaceae</taxon>
        <taxon>Streptomyces</taxon>
    </lineage>
</organism>
<keyword evidence="2" id="KW-1185">Reference proteome</keyword>
<dbReference type="PANTHER" id="PTHR47829">
    <property type="entry name" value="HYDROLASE, PUTATIVE (AFU_ORTHOLOGUE AFUA_1G12880)-RELATED"/>
    <property type="match status" value="1"/>
</dbReference>
<dbReference type="NCBIfam" id="TIGR01509">
    <property type="entry name" value="HAD-SF-IA-v3"/>
    <property type="match status" value="1"/>
</dbReference>
<protein>
    <submittedName>
        <fullName evidence="1">HAD-IA family hydrolase</fullName>
    </submittedName>
</protein>
<dbReference type="SUPFAM" id="SSF56784">
    <property type="entry name" value="HAD-like"/>
    <property type="match status" value="1"/>
</dbReference>
<dbReference type="EMBL" id="VDEQ01000249">
    <property type="protein sequence ID" value="MQS38307.1"/>
    <property type="molecule type" value="Genomic_DNA"/>
</dbReference>
<dbReference type="InterPro" id="IPR023214">
    <property type="entry name" value="HAD_sf"/>
</dbReference>
<dbReference type="GO" id="GO:0016787">
    <property type="term" value="F:hydrolase activity"/>
    <property type="evidence" value="ECO:0007669"/>
    <property type="project" value="UniProtKB-KW"/>
</dbReference>
<dbReference type="InterPro" id="IPR036412">
    <property type="entry name" value="HAD-like_sf"/>
</dbReference>
<dbReference type="InterPro" id="IPR052898">
    <property type="entry name" value="ACAD10-like"/>
</dbReference>
<dbReference type="Gene3D" id="1.10.150.240">
    <property type="entry name" value="Putative phosphatase, domain 2"/>
    <property type="match status" value="1"/>
</dbReference>
<accession>A0ABW9NYB7</accession>
<name>A0ABW9NYB7_9ACTN</name>
<dbReference type="Gene3D" id="3.40.50.1000">
    <property type="entry name" value="HAD superfamily/HAD-like"/>
    <property type="match status" value="1"/>
</dbReference>
<comment type="caution">
    <text evidence="1">The sequence shown here is derived from an EMBL/GenBank/DDBJ whole genome shotgun (WGS) entry which is preliminary data.</text>
</comment>
<dbReference type="PANTHER" id="PTHR47829:SF1">
    <property type="entry name" value="HAD FAMILY PHOSPHATASE"/>
    <property type="match status" value="1"/>
</dbReference>
<gene>
    <name evidence="1" type="ORF">FFZ77_22590</name>
</gene>
<proteinExistence type="predicted"/>
<dbReference type="Pfam" id="PF00702">
    <property type="entry name" value="Hydrolase"/>
    <property type="match status" value="1"/>
</dbReference>